<evidence type="ECO:0000313" key="1">
    <source>
        <dbReference type="EMBL" id="MFD0917245.1"/>
    </source>
</evidence>
<name>A0ABW3FGG2_9HYPH</name>
<dbReference type="InterPro" id="IPR041893">
    <property type="entry name" value="ArdA_dom3"/>
</dbReference>
<dbReference type="Proteomes" id="UP001597101">
    <property type="component" value="Unassembled WGS sequence"/>
</dbReference>
<comment type="caution">
    <text evidence="1">The sequence shown here is derived from an EMBL/GenBank/DDBJ whole genome shotgun (WGS) entry which is preliminary data.</text>
</comment>
<dbReference type="EMBL" id="JBHTJV010000010">
    <property type="protein sequence ID" value="MFD0917245.1"/>
    <property type="molecule type" value="Genomic_DNA"/>
</dbReference>
<dbReference type="Pfam" id="PF07275">
    <property type="entry name" value="ArdA"/>
    <property type="match status" value="1"/>
</dbReference>
<accession>A0ABW3FGG2</accession>
<dbReference type="InterPro" id="IPR009899">
    <property type="entry name" value="ArdA"/>
</dbReference>
<proteinExistence type="predicted"/>
<dbReference type="RefSeq" id="WP_377213103.1">
    <property type="nucleotide sequence ID" value="NZ_JBHTJV010000010.1"/>
</dbReference>
<keyword evidence="2" id="KW-1185">Reference proteome</keyword>
<gene>
    <name evidence="1" type="ORF">ACFQ14_12565</name>
</gene>
<dbReference type="Gene3D" id="1.10.10.1190">
    <property type="entry name" value="Antirestriction protein ArdA, domain 3"/>
    <property type="match status" value="1"/>
</dbReference>
<reference evidence="2" key="1">
    <citation type="journal article" date="2019" name="Int. J. Syst. Evol. Microbiol.">
        <title>The Global Catalogue of Microorganisms (GCM) 10K type strain sequencing project: providing services to taxonomists for standard genome sequencing and annotation.</title>
        <authorList>
            <consortium name="The Broad Institute Genomics Platform"/>
            <consortium name="The Broad Institute Genome Sequencing Center for Infectious Disease"/>
            <person name="Wu L."/>
            <person name="Ma J."/>
        </authorList>
    </citation>
    <scope>NUCLEOTIDE SEQUENCE [LARGE SCALE GENOMIC DNA]</scope>
    <source>
        <strain evidence="2">CCUG 60023</strain>
    </source>
</reference>
<organism evidence="1 2">
    <name type="scientific">Pseudahrensia aquimaris</name>
    <dbReference type="NCBI Taxonomy" id="744461"/>
    <lineage>
        <taxon>Bacteria</taxon>
        <taxon>Pseudomonadati</taxon>
        <taxon>Pseudomonadota</taxon>
        <taxon>Alphaproteobacteria</taxon>
        <taxon>Hyphomicrobiales</taxon>
        <taxon>Ahrensiaceae</taxon>
        <taxon>Pseudahrensia</taxon>
    </lineage>
</organism>
<evidence type="ECO:0000313" key="2">
    <source>
        <dbReference type="Proteomes" id="UP001597101"/>
    </source>
</evidence>
<sequence length="168" mass="19411">MTRLYAQPYDISAVGFYFDSAEDYKTKADKCRNNYGDPVEEFEIQFIDGERIDCAFADAFQLNQVNLVRFFDLVDEWEDHEKIRFIIANGECGYRFNPDTDDIETLEVDIYEVDTLKQLAEQFVDEGLFGEVPKAFESYIDFDAIANDLSVDYAMTDIAGDRLAYRCG</sequence>
<protein>
    <submittedName>
        <fullName evidence="1">Antirestriction protein ArdA</fullName>
    </submittedName>
</protein>